<name>A0A074T9D9_9RHOB</name>
<proteinExistence type="predicted"/>
<dbReference type="AlphaFoldDB" id="A0A074T9D9"/>
<dbReference type="Pfam" id="PF11367">
    <property type="entry name" value="Tail_completion_gp17"/>
    <property type="match status" value="1"/>
</dbReference>
<evidence type="ECO:0000313" key="1">
    <source>
        <dbReference type="EMBL" id="KEP68416.1"/>
    </source>
</evidence>
<evidence type="ECO:0008006" key="3">
    <source>
        <dbReference type="Google" id="ProtNLM"/>
    </source>
</evidence>
<organism evidence="1 2">
    <name type="scientific">Thioclava dalianensis</name>
    <dbReference type="NCBI Taxonomy" id="1185766"/>
    <lineage>
        <taxon>Bacteria</taxon>
        <taxon>Pseudomonadati</taxon>
        <taxon>Pseudomonadota</taxon>
        <taxon>Alphaproteobacteria</taxon>
        <taxon>Rhodobacterales</taxon>
        <taxon>Paracoccaceae</taxon>
        <taxon>Thioclava</taxon>
    </lineage>
</organism>
<protein>
    <recommendedName>
        <fullName evidence="3">Gene transfer agent protein</fullName>
    </recommendedName>
</protein>
<evidence type="ECO:0000313" key="2">
    <source>
        <dbReference type="Proteomes" id="UP000027725"/>
    </source>
</evidence>
<dbReference type="STRING" id="1185766.SAMN05216224_10852"/>
<dbReference type="InterPro" id="IPR021508">
    <property type="entry name" value="Gp17-like"/>
</dbReference>
<dbReference type="RefSeq" id="WP_038068635.1">
    <property type="nucleotide sequence ID" value="NZ_FOVB01000008.1"/>
</dbReference>
<sequence length="127" mass="13762">MQKEFRALLKGSAAVSALASAIDWGLLPQSVALPAIALELIDNADGLTMQGPDGLWRGRVQVDCYAGTYGGAVALSEAVIDLLSGYRSGNWRLIMLVAQRSNTETRASDQPYRISVDFMTNWRKTNG</sequence>
<keyword evidence="2" id="KW-1185">Reference proteome</keyword>
<gene>
    <name evidence="1" type="ORF">DL1_11940</name>
</gene>
<comment type="caution">
    <text evidence="1">The sequence shown here is derived from an EMBL/GenBank/DDBJ whole genome shotgun (WGS) entry which is preliminary data.</text>
</comment>
<dbReference type="Proteomes" id="UP000027725">
    <property type="component" value="Unassembled WGS sequence"/>
</dbReference>
<dbReference type="OrthoDB" id="7950654at2"/>
<dbReference type="EMBL" id="JHEH01000033">
    <property type="protein sequence ID" value="KEP68416.1"/>
    <property type="molecule type" value="Genomic_DNA"/>
</dbReference>
<dbReference type="eggNOG" id="ENOG503318J">
    <property type="taxonomic scope" value="Bacteria"/>
</dbReference>
<accession>A0A074T9D9</accession>
<reference evidence="1 2" key="1">
    <citation type="submission" date="2014-03" db="EMBL/GenBank/DDBJ databases">
        <title>The draft genome sequence of Thioclava dalianensis DLFJ1-1.</title>
        <authorList>
            <person name="Lai Q."/>
            <person name="Shao Z."/>
        </authorList>
    </citation>
    <scope>NUCLEOTIDE SEQUENCE [LARGE SCALE GENOMIC DNA]</scope>
    <source>
        <strain evidence="1 2">DLFJ1-1</strain>
    </source>
</reference>